<dbReference type="OrthoDB" id="9780733at2"/>
<dbReference type="NCBIfam" id="NF037995">
    <property type="entry name" value="TRAP_S1"/>
    <property type="match status" value="1"/>
</dbReference>
<dbReference type="GO" id="GO:0031317">
    <property type="term" value="C:tripartite ATP-independent periplasmic transporter complex"/>
    <property type="evidence" value="ECO:0007669"/>
    <property type="project" value="InterPro"/>
</dbReference>
<dbReference type="AlphaFoldDB" id="A0A397Q3I7"/>
<feature type="binding site" evidence="2">
    <location>
        <position position="173"/>
    </location>
    <ligand>
        <name>substrate</name>
    </ligand>
</feature>
<dbReference type="PIRSF" id="PIRSF039026">
    <property type="entry name" value="SiaP"/>
    <property type="match status" value="1"/>
</dbReference>
<dbReference type="GO" id="GO:0046872">
    <property type="term" value="F:metal ion binding"/>
    <property type="evidence" value="ECO:0007669"/>
    <property type="project" value="UniProtKB-KW"/>
</dbReference>
<evidence type="ECO:0000256" key="3">
    <source>
        <dbReference type="PIRSR" id="PIRSR039026-2"/>
    </source>
</evidence>
<feature type="compositionally biased region" description="Basic and acidic residues" evidence="4">
    <location>
        <begin position="386"/>
        <end position="404"/>
    </location>
</feature>
<accession>A0A397Q3I7</accession>
<evidence type="ECO:0000256" key="1">
    <source>
        <dbReference type="ARBA" id="ARBA00022729"/>
    </source>
</evidence>
<gene>
    <name evidence="5" type="ORF">BXY53_0009</name>
</gene>
<keyword evidence="6" id="KW-1185">Reference proteome</keyword>
<evidence type="ECO:0000313" key="6">
    <source>
        <dbReference type="Proteomes" id="UP000266273"/>
    </source>
</evidence>
<reference evidence="5 6" key="1">
    <citation type="submission" date="2018-08" db="EMBL/GenBank/DDBJ databases">
        <title>Genomic Encyclopedia of Archaeal and Bacterial Type Strains, Phase II (KMG-II): from individual species to whole genera.</title>
        <authorList>
            <person name="Goeker M."/>
        </authorList>
    </citation>
    <scope>NUCLEOTIDE SEQUENCE [LARGE SCALE GENOMIC DNA]</scope>
    <source>
        <strain evidence="5 6">DSM 5002</strain>
    </source>
</reference>
<dbReference type="EMBL" id="QXDF01000001">
    <property type="protein sequence ID" value="RIA54959.1"/>
    <property type="molecule type" value="Genomic_DNA"/>
</dbReference>
<proteinExistence type="predicted"/>
<dbReference type="Pfam" id="PF03480">
    <property type="entry name" value="DctP"/>
    <property type="match status" value="1"/>
</dbReference>
<keyword evidence="1" id="KW-0732">Signal</keyword>
<evidence type="ECO:0000256" key="2">
    <source>
        <dbReference type="PIRSR" id="PIRSR039026-1"/>
    </source>
</evidence>
<feature type="binding site" evidence="3">
    <location>
        <position position="210"/>
    </location>
    <ligand>
        <name>substrate</name>
    </ligand>
</feature>
<dbReference type="PANTHER" id="PTHR33376:SF5">
    <property type="entry name" value="EXTRACYTOPLASMIC SOLUTE RECEPTOR PROTEIN"/>
    <property type="match status" value="1"/>
</dbReference>
<feature type="binding site" evidence="2">
    <location>
        <position position="152"/>
    </location>
    <ligand>
        <name>substrate</name>
    </ligand>
</feature>
<comment type="caution">
    <text evidence="5">The sequence shown here is derived from an EMBL/GenBank/DDBJ whole genome shotgun (WGS) entry which is preliminary data.</text>
</comment>
<sequence>MKRRTFLTGGAVAATSSVAAPAVAQGKRELKMALAWPLNYPGYGTSAQILAKKITEATGGRLTVKPYGANDLVPVAEMFDAVAEGRVDMYHAIEYYWEDKDPAFNFFASVPFGLSPIEMDTWLNKYGGQELWDDLSARYNIKPLAAGNTGVQMGGWFNKPIRSEADLQGLRIRVTGLAAEVYRSFGAEPVVLPGGKVVDALSAGEIDAAEWVGPWNDMALGLHRAARYYYHPGFHEPGTQISVGMNLDLWIGLSEGEKELIKMACRTEAVRMLAEFNSRNAAAITQLVRSGNNEIIGFPDNLLNEFGKASSDVAMRLADSSEHAKAIFDNFVSARYQLLRWTKVAEDAFLLARRLPFNYDRSEALGLDRDVSPGEDGSGQQLLRQGSREVPGETRSSVDAEPKIIDVQPD</sequence>
<dbReference type="SUPFAM" id="SSF53850">
    <property type="entry name" value="Periplasmic binding protein-like II"/>
    <property type="match status" value="1"/>
</dbReference>
<evidence type="ECO:0000313" key="5">
    <source>
        <dbReference type="EMBL" id="RIA54959.1"/>
    </source>
</evidence>
<evidence type="ECO:0000256" key="4">
    <source>
        <dbReference type="SAM" id="MobiDB-lite"/>
    </source>
</evidence>
<protein>
    <submittedName>
        <fullName evidence="5">TRAP-type mannitol/chloroaromatic compound transport system substrate-binding protein</fullName>
    </submittedName>
</protein>
<dbReference type="Gene3D" id="3.40.190.170">
    <property type="entry name" value="Bacterial extracellular solute-binding protein, family 7"/>
    <property type="match status" value="1"/>
</dbReference>
<dbReference type="InterPro" id="IPR018389">
    <property type="entry name" value="DctP_fam"/>
</dbReference>
<dbReference type="RefSeq" id="WP_119059929.1">
    <property type="nucleotide sequence ID" value="NZ_QXDF01000001.1"/>
</dbReference>
<feature type="region of interest" description="Disordered" evidence="4">
    <location>
        <begin position="368"/>
        <end position="410"/>
    </location>
</feature>
<feature type="binding site" evidence="3">
    <location>
        <position position="236"/>
    </location>
    <ligand>
        <name>substrate</name>
    </ligand>
</feature>
<dbReference type="CDD" id="cd13604">
    <property type="entry name" value="PBP2_TRAP_ketoacid_lactate_like"/>
    <property type="match status" value="1"/>
</dbReference>
<dbReference type="GO" id="GO:0055085">
    <property type="term" value="P:transmembrane transport"/>
    <property type="evidence" value="ECO:0007669"/>
    <property type="project" value="InterPro"/>
</dbReference>
<organism evidence="5 6">
    <name type="scientific">Dichotomicrobium thermohalophilum</name>
    <dbReference type="NCBI Taxonomy" id="933063"/>
    <lineage>
        <taxon>Bacteria</taxon>
        <taxon>Pseudomonadati</taxon>
        <taxon>Pseudomonadota</taxon>
        <taxon>Alphaproteobacteria</taxon>
        <taxon>Hyphomicrobiales</taxon>
        <taxon>Hyphomicrobiaceae</taxon>
        <taxon>Dichotomicrobium</taxon>
    </lineage>
</organism>
<dbReference type="Gene3D" id="3.40.190.10">
    <property type="entry name" value="Periplasmic binding protein-like II"/>
    <property type="match status" value="1"/>
</dbReference>
<dbReference type="InterPro" id="IPR026289">
    <property type="entry name" value="SBP_TakP-like"/>
</dbReference>
<keyword evidence="3" id="KW-0479">Metal-binding</keyword>
<dbReference type="InterPro" id="IPR038404">
    <property type="entry name" value="TRAP_DctP_sf"/>
</dbReference>
<dbReference type="Proteomes" id="UP000266273">
    <property type="component" value="Unassembled WGS sequence"/>
</dbReference>
<name>A0A397Q3I7_9HYPH</name>
<dbReference type="PANTHER" id="PTHR33376">
    <property type="match status" value="1"/>
</dbReference>
<feature type="binding site" evidence="3">
    <location>
        <position position="211"/>
    </location>
    <ligand>
        <name>Na(+)</name>
        <dbReference type="ChEBI" id="CHEBI:29101"/>
    </ligand>
</feature>